<dbReference type="PANTHER" id="PTHR23155:SF1193">
    <property type="entry name" value="DISEASE RESISTANCE PROTEIN RPP13-RELATED"/>
    <property type="match status" value="1"/>
</dbReference>
<evidence type="ECO:0000259" key="4">
    <source>
        <dbReference type="Pfam" id="PF00931"/>
    </source>
</evidence>
<reference evidence="8 9" key="1">
    <citation type="journal article" date="2023" name="Plants (Basel)">
        <title>Bridging the Gap: Combining Genomics and Transcriptomics Approaches to Understand Stylosanthes scabra, an Orphan Legume from the Brazilian Caatinga.</title>
        <authorList>
            <person name="Ferreira-Neto J.R.C."/>
            <person name="da Silva M.D."/>
            <person name="Binneck E."/>
            <person name="de Melo N.F."/>
            <person name="da Silva R.H."/>
            <person name="de Melo A.L.T.M."/>
            <person name="Pandolfi V."/>
            <person name="Bustamante F.O."/>
            <person name="Brasileiro-Vidal A.C."/>
            <person name="Benko-Iseppon A.M."/>
        </authorList>
    </citation>
    <scope>NUCLEOTIDE SEQUENCE [LARGE SCALE GENOMIC DNA]</scope>
    <source>
        <tissue evidence="8">Leaves</tissue>
    </source>
</reference>
<dbReference type="Pfam" id="PF00931">
    <property type="entry name" value="NB-ARC"/>
    <property type="match status" value="1"/>
</dbReference>
<name>A0ABU6Y2X0_9FABA</name>
<dbReference type="SUPFAM" id="SSF52047">
    <property type="entry name" value="RNI-like"/>
    <property type="match status" value="1"/>
</dbReference>
<keyword evidence="3" id="KW-0611">Plant defense</keyword>
<dbReference type="PRINTS" id="PR00364">
    <property type="entry name" value="DISEASERSIST"/>
</dbReference>
<dbReference type="PANTHER" id="PTHR23155">
    <property type="entry name" value="DISEASE RESISTANCE PROTEIN RP"/>
    <property type="match status" value="1"/>
</dbReference>
<keyword evidence="1" id="KW-0677">Repeat</keyword>
<evidence type="ECO:0000313" key="8">
    <source>
        <dbReference type="EMBL" id="MED6204156.1"/>
    </source>
</evidence>
<feature type="domain" description="Disease resistance R13L4/SHOC-2-like LRR" evidence="7">
    <location>
        <begin position="561"/>
        <end position="833"/>
    </location>
</feature>
<accession>A0ABU6Y2X0</accession>
<dbReference type="InterPro" id="IPR032675">
    <property type="entry name" value="LRR_dom_sf"/>
</dbReference>
<dbReference type="InterPro" id="IPR038005">
    <property type="entry name" value="RX-like_CC"/>
</dbReference>
<dbReference type="Pfam" id="PF23598">
    <property type="entry name" value="LRR_14"/>
    <property type="match status" value="1"/>
</dbReference>
<dbReference type="Gene3D" id="3.80.10.10">
    <property type="entry name" value="Ribonuclease Inhibitor"/>
    <property type="match status" value="1"/>
</dbReference>
<dbReference type="InterPro" id="IPR058922">
    <property type="entry name" value="WHD_DRP"/>
</dbReference>
<evidence type="ECO:0000259" key="5">
    <source>
        <dbReference type="Pfam" id="PF18052"/>
    </source>
</evidence>
<dbReference type="InterPro" id="IPR036388">
    <property type="entry name" value="WH-like_DNA-bd_sf"/>
</dbReference>
<dbReference type="Gene3D" id="1.10.8.430">
    <property type="entry name" value="Helical domain of apoptotic protease-activating factors"/>
    <property type="match status" value="1"/>
</dbReference>
<evidence type="ECO:0000256" key="1">
    <source>
        <dbReference type="ARBA" id="ARBA00022737"/>
    </source>
</evidence>
<dbReference type="CDD" id="cd14798">
    <property type="entry name" value="RX-CC_like"/>
    <property type="match status" value="1"/>
</dbReference>
<dbReference type="InterPro" id="IPR002182">
    <property type="entry name" value="NB-ARC"/>
</dbReference>
<keyword evidence="9" id="KW-1185">Reference proteome</keyword>
<dbReference type="Gene3D" id="1.10.10.10">
    <property type="entry name" value="Winged helix-like DNA-binding domain superfamily/Winged helix DNA-binding domain"/>
    <property type="match status" value="1"/>
</dbReference>
<dbReference type="SUPFAM" id="SSF52540">
    <property type="entry name" value="P-loop containing nucleoside triphosphate hydrolases"/>
    <property type="match status" value="1"/>
</dbReference>
<comment type="caution">
    <text evidence="8">The sequence shown here is derived from an EMBL/GenBank/DDBJ whole genome shotgun (WGS) entry which is preliminary data.</text>
</comment>
<organism evidence="8 9">
    <name type="scientific">Stylosanthes scabra</name>
    <dbReference type="NCBI Taxonomy" id="79078"/>
    <lineage>
        <taxon>Eukaryota</taxon>
        <taxon>Viridiplantae</taxon>
        <taxon>Streptophyta</taxon>
        <taxon>Embryophyta</taxon>
        <taxon>Tracheophyta</taxon>
        <taxon>Spermatophyta</taxon>
        <taxon>Magnoliopsida</taxon>
        <taxon>eudicotyledons</taxon>
        <taxon>Gunneridae</taxon>
        <taxon>Pentapetalae</taxon>
        <taxon>rosids</taxon>
        <taxon>fabids</taxon>
        <taxon>Fabales</taxon>
        <taxon>Fabaceae</taxon>
        <taxon>Papilionoideae</taxon>
        <taxon>50 kb inversion clade</taxon>
        <taxon>dalbergioids sensu lato</taxon>
        <taxon>Dalbergieae</taxon>
        <taxon>Pterocarpus clade</taxon>
        <taxon>Stylosanthes</taxon>
    </lineage>
</organism>
<proteinExistence type="predicted"/>
<dbReference type="InterPro" id="IPR027417">
    <property type="entry name" value="P-loop_NTPase"/>
</dbReference>
<dbReference type="InterPro" id="IPR041118">
    <property type="entry name" value="Rx_N"/>
</dbReference>
<protein>
    <submittedName>
        <fullName evidence="8">Uncharacterized protein</fullName>
    </submittedName>
</protein>
<evidence type="ECO:0000256" key="2">
    <source>
        <dbReference type="ARBA" id="ARBA00022741"/>
    </source>
</evidence>
<dbReference type="Pfam" id="PF23559">
    <property type="entry name" value="WHD_DRP"/>
    <property type="match status" value="1"/>
</dbReference>
<sequence>MVVNITISFALENLARLLVSEVALLSSVKDQIRSLSDELKFMNIFIKSSEGKHDNEFVREVVNQIRDVAYQIEDVVDTYVVNVNMQRSRNMLAKWFHNKDHVLMLHEVNDRINTIKCRINEIYQNKSKYDIQPCDFEIESIARNKEFQKEALFMRRKDVEEKEVVGLVHESNLIIEKLKTDSSSLNVVAIIGMGGLGKTTLARKIYNKDEVKRMFDCCAWSCVPDTYVTRDLLLSFFNCLNLSLDECKDLSLEELKQNISKRLKGKKYLVVLDDIWKTQVWDLLKEVFPKERNGSSIIITSRLKEVALYSKATLVCELPFLNEAVSWELFSKKIFGHKECPCDLEPLGRTMANNCKGLPLVIVVLAGLVGKKEQSEREWRRIKDYANWHLAQDIMVKNILKLSYDDLPHQLRPCFLYLGMYPEDYEIRARELLQLWVAEGFIYTKEAGRMNSPKVEDIADMYLDKLVERGLVQVASKRSDGGVKTCRVHDLLRDLCISESKANKFMEVCTELDVNNCNSRRMSLQCKETLWPTKDNQSHARSLLYFGEATRWDSESQGWKQIMNGFKLARVLDMNKVVLCSTSSPSGLKTLIHLRYLRMTIRDSRLMNNILDSICNLRNLETLHLMFAVGIFSESVSLPNKIWKLKSLRHVHLNYYIKNWTWGASLWRAKSGEIRMENLQTLGCINHDVQTASILNNDMFPNLTKLTLCGTKEWREERESLSKILQSLNKLHKLKLINIIIPLDPNVFATSLTKITLYSSLDSRLIKTLGRLPNLKILKILRGKIHGNVECIAGDFPQLQVLHVNWEDVKMDPLAKWIIEEGSMPLIRHCNIPETSRSCTATMTESEVTFIINTQAMNDAIVADL</sequence>
<dbReference type="InterPro" id="IPR055414">
    <property type="entry name" value="LRR_R13L4/SHOC2-like"/>
</dbReference>
<evidence type="ECO:0000259" key="6">
    <source>
        <dbReference type="Pfam" id="PF23559"/>
    </source>
</evidence>
<feature type="domain" description="Disease resistance protein winged helix" evidence="6">
    <location>
        <begin position="420"/>
        <end position="496"/>
    </location>
</feature>
<dbReference type="EMBL" id="JASCZI010241669">
    <property type="protein sequence ID" value="MED6204156.1"/>
    <property type="molecule type" value="Genomic_DNA"/>
</dbReference>
<evidence type="ECO:0000259" key="7">
    <source>
        <dbReference type="Pfam" id="PF23598"/>
    </source>
</evidence>
<dbReference type="Gene3D" id="3.40.50.300">
    <property type="entry name" value="P-loop containing nucleotide triphosphate hydrolases"/>
    <property type="match status" value="1"/>
</dbReference>
<dbReference type="InterPro" id="IPR044974">
    <property type="entry name" value="Disease_R_plants"/>
</dbReference>
<gene>
    <name evidence="8" type="ORF">PIB30_006572</name>
</gene>
<dbReference type="Pfam" id="PF18052">
    <property type="entry name" value="Rx_N"/>
    <property type="match status" value="1"/>
</dbReference>
<feature type="domain" description="NB-ARC" evidence="4">
    <location>
        <begin position="173"/>
        <end position="338"/>
    </location>
</feature>
<keyword evidence="2" id="KW-0547">Nucleotide-binding</keyword>
<dbReference type="InterPro" id="IPR042197">
    <property type="entry name" value="Apaf_helical"/>
</dbReference>
<dbReference type="Gene3D" id="1.20.5.4130">
    <property type="match status" value="1"/>
</dbReference>
<feature type="domain" description="Disease resistance N-terminal" evidence="5">
    <location>
        <begin position="7"/>
        <end position="92"/>
    </location>
</feature>
<dbReference type="Proteomes" id="UP001341840">
    <property type="component" value="Unassembled WGS sequence"/>
</dbReference>
<evidence type="ECO:0000313" key="9">
    <source>
        <dbReference type="Proteomes" id="UP001341840"/>
    </source>
</evidence>
<evidence type="ECO:0000256" key="3">
    <source>
        <dbReference type="ARBA" id="ARBA00022821"/>
    </source>
</evidence>